<accession>A0A803Q110</accession>
<keyword evidence="3" id="KW-1185">Reference proteome</keyword>
<dbReference type="EMBL" id="UZAU01000655">
    <property type="status" value="NOT_ANNOTATED_CDS"/>
    <property type="molecule type" value="Genomic_DNA"/>
</dbReference>
<dbReference type="EnsemblPlants" id="evm.model.07.1037">
    <property type="protein sequence ID" value="cds.evm.model.07.1037"/>
    <property type="gene ID" value="evm.TU.07.1037"/>
</dbReference>
<evidence type="ECO:0000256" key="1">
    <source>
        <dbReference type="SAM" id="MobiDB-lite"/>
    </source>
</evidence>
<protein>
    <submittedName>
        <fullName evidence="2">Uncharacterized protein</fullName>
    </submittedName>
</protein>
<feature type="compositionally biased region" description="Basic residues" evidence="1">
    <location>
        <begin position="12"/>
        <end position="21"/>
    </location>
</feature>
<dbReference type="Gramene" id="evm.model.07.1037">
    <property type="protein sequence ID" value="cds.evm.model.07.1037"/>
    <property type="gene ID" value="evm.TU.07.1037"/>
</dbReference>
<evidence type="ECO:0000313" key="3">
    <source>
        <dbReference type="Proteomes" id="UP000596661"/>
    </source>
</evidence>
<sequence>MHDVCQGESQVTKRKACPRKGKKTRLNCLPRSGEKSKACWPRASSKMKAYTPVQARKVEKVEANSLEGLVAPVHIWKNWDLASQPFSSTKSQQCSRAWAPRGSQRHDHAETMRYEKYAGLEGKLRLVALAASPRGGDDYEFSPTSSKSARSLVRLGYGTVELKTHIGKVQDKEIGLKVIVFLVPFPNKGKSLECIALTDITTGTLESMAIAGTTPRI</sequence>
<reference evidence="2" key="2">
    <citation type="submission" date="2021-03" db="UniProtKB">
        <authorList>
            <consortium name="EnsemblPlants"/>
        </authorList>
    </citation>
    <scope>IDENTIFICATION</scope>
</reference>
<proteinExistence type="predicted"/>
<dbReference type="Proteomes" id="UP000596661">
    <property type="component" value="Chromosome 7"/>
</dbReference>
<feature type="region of interest" description="Disordered" evidence="1">
    <location>
        <begin position="1"/>
        <end position="21"/>
    </location>
</feature>
<organism evidence="2 3">
    <name type="scientific">Cannabis sativa</name>
    <name type="common">Hemp</name>
    <name type="synonym">Marijuana</name>
    <dbReference type="NCBI Taxonomy" id="3483"/>
    <lineage>
        <taxon>Eukaryota</taxon>
        <taxon>Viridiplantae</taxon>
        <taxon>Streptophyta</taxon>
        <taxon>Embryophyta</taxon>
        <taxon>Tracheophyta</taxon>
        <taxon>Spermatophyta</taxon>
        <taxon>Magnoliopsida</taxon>
        <taxon>eudicotyledons</taxon>
        <taxon>Gunneridae</taxon>
        <taxon>Pentapetalae</taxon>
        <taxon>rosids</taxon>
        <taxon>fabids</taxon>
        <taxon>Rosales</taxon>
        <taxon>Cannabaceae</taxon>
        <taxon>Cannabis</taxon>
    </lineage>
</organism>
<evidence type="ECO:0000313" key="2">
    <source>
        <dbReference type="EnsemblPlants" id="cds.evm.model.07.1037"/>
    </source>
</evidence>
<dbReference type="AlphaFoldDB" id="A0A803Q110"/>
<reference evidence="2" key="1">
    <citation type="submission" date="2018-11" db="EMBL/GenBank/DDBJ databases">
        <authorList>
            <person name="Grassa J C."/>
        </authorList>
    </citation>
    <scope>NUCLEOTIDE SEQUENCE [LARGE SCALE GENOMIC DNA]</scope>
</reference>
<name>A0A803Q110_CANSA</name>